<protein>
    <submittedName>
        <fullName evidence="2">Uncharacterized protein</fullName>
    </submittedName>
</protein>
<evidence type="ECO:0000256" key="1">
    <source>
        <dbReference type="SAM" id="MobiDB-lite"/>
    </source>
</evidence>
<name>A0A9X1NGS3_9ACTN</name>
<proteinExistence type="predicted"/>
<feature type="compositionally biased region" description="Basic residues" evidence="1">
    <location>
        <begin position="134"/>
        <end position="144"/>
    </location>
</feature>
<feature type="region of interest" description="Disordered" evidence="1">
    <location>
        <begin position="131"/>
        <end position="156"/>
    </location>
</feature>
<evidence type="ECO:0000313" key="2">
    <source>
        <dbReference type="EMBL" id="MCD5314837.1"/>
    </source>
</evidence>
<dbReference type="RefSeq" id="WP_231447641.1">
    <property type="nucleotide sequence ID" value="NZ_JAJOMB010000018.1"/>
</dbReference>
<dbReference type="Gene3D" id="1.10.357.10">
    <property type="entry name" value="Tetracycline Repressor, domain 2"/>
    <property type="match status" value="1"/>
</dbReference>
<reference evidence="2" key="1">
    <citation type="submission" date="2021-11" db="EMBL/GenBank/DDBJ databases">
        <title>Streptomyces corallinus and Kineosporia corallina sp. nov., two new coral-derived marine actinobacteria.</title>
        <authorList>
            <person name="Buangrab K."/>
            <person name="Sutthacheep M."/>
            <person name="Yeemin T."/>
            <person name="Harunari E."/>
            <person name="Igarashi Y."/>
            <person name="Sripreechasak P."/>
            <person name="Kanchanasin P."/>
            <person name="Tanasupawat S."/>
            <person name="Phongsopitanun W."/>
        </authorList>
    </citation>
    <scope>NUCLEOTIDE SEQUENCE</scope>
    <source>
        <strain evidence="2">JCM 31032</strain>
    </source>
</reference>
<dbReference type="EMBL" id="JAJOMB010000018">
    <property type="protein sequence ID" value="MCD5314837.1"/>
    <property type="molecule type" value="Genomic_DNA"/>
</dbReference>
<gene>
    <name evidence="2" type="ORF">LR394_28440</name>
</gene>
<dbReference type="AlphaFoldDB" id="A0A9X1NGS3"/>
<evidence type="ECO:0000313" key="3">
    <source>
        <dbReference type="Proteomes" id="UP001138997"/>
    </source>
</evidence>
<sequence length="156" mass="17774">MTRLLDARRTLAEWQWDFALTEPELILNYDRDRFQLSPAELLEVRRTQREYVEIWVQVIGAAAPAGDVRVDRTRAHAVIGLINAAPRIPRSTGMRQSRAALAEMAWGHSGFARSRPFPVVRWLGRFSSATCPAGRRRSRPRPAHPPRPGEWAAGRR</sequence>
<keyword evidence="3" id="KW-1185">Reference proteome</keyword>
<comment type="caution">
    <text evidence="2">The sequence shown here is derived from an EMBL/GenBank/DDBJ whole genome shotgun (WGS) entry which is preliminary data.</text>
</comment>
<dbReference type="Proteomes" id="UP001138997">
    <property type="component" value="Unassembled WGS sequence"/>
</dbReference>
<organism evidence="2 3">
    <name type="scientific">Kineosporia babensis</name>
    <dbReference type="NCBI Taxonomy" id="499548"/>
    <lineage>
        <taxon>Bacteria</taxon>
        <taxon>Bacillati</taxon>
        <taxon>Actinomycetota</taxon>
        <taxon>Actinomycetes</taxon>
        <taxon>Kineosporiales</taxon>
        <taxon>Kineosporiaceae</taxon>
        <taxon>Kineosporia</taxon>
    </lineage>
</organism>
<accession>A0A9X1NGS3</accession>